<dbReference type="AlphaFoldDB" id="A0A7G9GNM9"/>
<dbReference type="EMBL" id="CP060636">
    <property type="protein sequence ID" value="QNM12411.1"/>
    <property type="molecule type" value="Genomic_DNA"/>
</dbReference>
<reference evidence="2 3" key="1">
    <citation type="submission" date="2020-08" db="EMBL/GenBank/DDBJ databases">
        <authorList>
            <person name="Liu C."/>
            <person name="Sun Q."/>
        </authorList>
    </citation>
    <scope>NUCLEOTIDE SEQUENCE [LARGE SCALE GENOMIC DNA]</scope>
    <source>
        <strain evidence="2 3">NSJ-61</strain>
    </source>
</reference>
<feature type="region of interest" description="Disordered" evidence="1">
    <location>
        <begin position="51"/>
        <end position="78"/>
    </location>
</feature>
<protein>
    <submittedName>
        <fullName evidence="2">Uncharacterized protein</fullName>
    </submittedName>
</protein>
<dbReference type="Proteomes" id="UP000515856">
    <property type="component" value="Chromosome"/>
</dbReference>
<keyword evidence="3" id="KW-1185">Reference proteome</keyword>
<evidence type="ECO:0000313" key="2">
    <source>
        <dbReference type="EMBL" id="QNM12411.1"/>
    </source>
</evidence>
<name>A0A7G9GNM9_9FIRM</name>
<feature type="compositionally biased region" description="Acidic residues" evidence="1">
    <location>
        <begin position="63"/>
        <end position="74"/>
    </location>
</feature>
<dbReference type="RefSeq" id="WP_118667125.1">
    <property type="nucleotide sequence ID" value="NZ_CP060636.1"/>
</dbReference>
<gene>
    <name evidence="2" type="ORF">H9Q80_00195</name>
</gene>
<proteinExistence type="predicted"/>
<sequence>MPIYVKNGRRIFASVRAYDALYKEQGYLPEEAKQSAEPTVINDKATMAELEAPTLPDTKQDPQDLDDFSDEDDAPVNIDDNAAMPLAARVGLLPYNDLKQKAKELGIPKYANTKHEDLVNLVVEALEAQGGN</sequence>
<evidence type="ECO:0000313" key="3">
    <source>
        <dbReference type="Proteomes" id="UP000515856"/>
    </source>
</evidence>
<organism evidence="2 3">
    <name type="scientific">[Eubacterium] hominis</name>
    <dbReference type="NCBI Taxonomy" id="2764325"/>
    <lineage>
        <taxon>Bacteria</taxon>
        <taxon>Bacillati</taxon>
        <taxon>Bacillota</taxon>
        <taxon>Erysipelotrichia</taxon>
        <taxon>Erysipelotrichales</taxon>
        <taxon>Erysipelotrichaceae</taxon>
        <taxon>Amedibacillus</taxon>
    </lineage>
</organism>
<evidence type="ECO:0000256" key="1">
    <source>
        <dbReference type="SAM" id="MobiDB-lite"/>
    </source>
</evidence>
<accession>A0A7G9GNM9</accession>
<dbReference type="KEGG" id="ehn:H9Q80_00195"/>